<name>A0A1D2NGS9_ORCCI</name>
<dbReference type="GO" id="GO:0008239">
    <property type="term" value="F:dipeptidyl-peptidase activity"/>
    <property type="evidence" value="ECO:0007669"/>
    <property type="project" value="TreeGrafter"/>
</dbReference>
<dbReference type="OMA" id="MYTTMAM"/>
<reference evidence="7 8" key="1">
    <citation type="journal article" date="2016" name="Genome Biol. Evol.">
        <title>Gene Family Evolution Reflects Adaptation to Soil Environmental Stressors in the Genome of the Collembolan Orchesella cincta.</title>
        <authorList>
            <person name="Faddeeva-Vakhrusheva A."/>
            <person name="Derks M.F."/>
            <person name="Anvar S.Y."/>
            <person name="Agamennone V."/>
            <person name="Suring W."/>
            <person name="Smit S."/>
            <person name="van Straalen N.M."/>
            <person name="Roelofs D."/>
        </authorList>
    </citation>
    <scope>NUCLEOTIDE SEQUENCE [LARGE SCALE GENOMIC DNA]</scope>
    <source>
        <tissue evidence="7">Mixed pool</tissue>
    </source>
</reference>
<accession>A0A1D2NGS9</accession>
<evidence type="ECO:0000313" key="7">
    <source>
        <dbReference type="EMBL" id="ODN04166.1"/>
    </source>
</evidence>
<feature type="signal peptide" evidence="6">
    <location>
        <begin position="1"/>
        <end position="19"/>
    </location>
</feature>
<proteinExistence type="inferred from homology"/>
<comment type="caution">
    <text evidence="7">The sequence shown here is derived from an EMBL/GenBank/DDBJ whole genome shotgun (WGS) entry which is preliminary data.</text>
</comment>
<keyword evidence="8" id="KW-1185">Reference proteome</keyword>
<organism evidence="7 8">
    <name type="scientific">Orchesella cincta</name>
    <name type="common">Springtail</name>
    <name type="synonym">Podura cincta</name>
    <dbReference type="NCBI Taxonomy" id="48709"/>
    <lineage>
        <taxon>Eukaryota</taxon>
        <taxon>Metazoa</taxon>
        <taxon>Ecdysozoa</taxon>
        <taxon>Arthropoda</taxon>
        <taxon>Hexapoda</taxon>
        <taxon>Collembola</taxon>
        <taxon>Entomobryomorpha</taxon>
        <taxon>Entomobryoidea</taxon>
        <taxon>Orchesellidae</taxon>
        <taxon>Orchesellinae</taxon>
        <taxon>Orchesella</taxon>
    </lineage>
</organism>
<keyword evidence="3 6" id="KW-0732">Signal</keyword>
<dbReference type="InterPro" id="IPR008758">
    <property type="entry name" value="Peptidase_S28"/>
</dbReference>
<evidence type="ECO:0000256" key="6">
    <source>
        <dbReference type="SAM" id="SignalP"/>
    </source>
</evidence>
<evidence type="ECO:0000256" key="2">
    <source>
        <dbReference type="ARBA" id="ARBA00022670"/>
    </source>
</evidence>
<dbReference type="Pfam" id="PF05577">
    <property type="entry name" value="Peptidase_S28"/>
    <property type="match status" value="1"/>
</dbReference>
<evidence type="ECO:0000256" key="4">
    <source>
        <dbReference type="ARBA" id="ARBA00022801"/>
    </source>
</evidence>
<keyword evidence="5" id="KW-0325">Glycoprotein</keyword>
<protein>
    <submittedName>
        <fullName evidence="7">Lysosomal Pro-X carboxypeptidase</fullName>
    </submittedName>
</protein>
<evidence type="ECO:0000256" key="5">
    <source>
        <dbReference type="ARBA" id="ARBA00023180"/>
    </source>
</evidence>
<dbReference type="AlphaFoldDB" id="A0A1D2NGS9"/>
<gene>
    <name evidence="7" type="ORF">Ocin01_02487</name>
</gene>
<dbReference type="GO" id="GO:0006508">
    <property type="term" value="P:proteolysis"/>
    <property type="evidence" value="ECO:0007669"/>
    <property type="project" value="UniProtKB-KW"/>
</dbReference>
<sequence length="264" mass="29809">MTFSIFMTFVFVTAGSVVGAQYRFKTDYYDVPLDHFSFTNCNKTFPMKYLYNDTYFDEEAGGPIFFYTGNEGNIEWFAQNTGFMWDIAAEFGALLLFAEHRYYGSSLPFGNDSFSSPDKSGYLTSEQALADFADFLQWFKRTKKGVQDSPVIAFGGSYGGMLTAWMRIKYPHIIQGGIAASAPVLQFQGITPCNVFNQIVTRDFDQASPNCSATVRKSWDALNKFGTSDAGREWLSNTWRLCEPLKSSDDIEALKNWLVEVYGI</sequence>
<keyword evidence="7" id="KW-0121">Carboxypeptidase</keyword>
<feature type="chain" id="PRO_5008905541" evidence="6">
    <location>
        <begin position="20"/>
        <end position="264"/>
    </location>
</feature>
<dbReference type="Gene3D" id="3.40.50.1820">
    <property type="entry name" value="alpha/beta hydrolase"/>
    <property type="match status" value="1"/>
</dbReference>
<dbReference type="STRING" id="48709.A0A1D2NGS9"/>
<dbReference type="OrthoDB" id="2130629at2759"/>
<keyword evidence="4" id="KW-0378">Hydrolase</keyword>
<dbReference type="EMBL" id="LJIJ01000053">
    <property type="protein sequence ID" value="ODN04166.1"/>
    <property type="molecule type" value="Genomic_DNA"/>
</dbReference>
<comment type="similarity">
    <text evidence="1">Belongs to the peptidase S28 family.</text>
</comment>
<dbReference type="GO" id="GO:0004180">
    <property type="term" value="F:carboxypeptidase activity"/>
    <property type="evidence" value="ECO:0007669"/>
    <property type="project" value="UniProtKB-KW"/>
</dbReference>
<evidence type="ECO:0000313" key="8">
    <source>
        <dbReference type="Proteomes" id="UP000094527"/>
    </source>
</evidence>
<dbReference type="InterPro" id="IPR029058">
    <property type="entry name" value="AB_hydrolase_fold"/>
</dbReference>
<dbReference type="GO" id="GO:0070008">
    <property type="term" value="F:serine-type exopeptidase activity"/>
    <property type="evidence" value="ECO:0007669"/>
    <property type="project" value="InterPro"/>
</dbReference>
<dbReference type="SUPFAM" id="SSF53474">
    <property type="entry name" value="alpha/beta-Hydrolases"/>
    <property type="match status" value="1"/>
</dbReference>
<dbReference type="PANTHER" id="PTHR11010:SF38">
    <property type="entry name" value="LYSOSOMAL PRO-X CARBOXYPEPTIDASE"/>
    <property type="match status" value="1"/>
</dbReference>
<keyword evidence="2" id="KW-0645">Protease</keyword>
<evidence type="ECO:0000256" key="3">
    <source>
        <dbReference type="ARBA" id="ARBA00022729"/>
    </source>
</evidence>
<evidence type="ECO:0000256" key="1">
    <source>
        <dbReference type="ARBA" id="ARBA00011079"/>
    </source>
</evidence>
<dbReference type="PANTHER" id="PTHR11010">
    <property type="entry name" value="PROTEASE S28 PRO-X CARBOXYPEPTIDASE-RELATED"/>
    <property type="match status" value="1"/>
</dbReference>
<dbReference type="Proteomes" id="UP000094527">
    <property type="component" value="Unassembled WGS sequence"/>
</dbReference>